<dbReference type="CDD" id="cd05289">
    <property type="entry name" value="MDR_like_2"/>
    <property type="match status" value="1"/>
</dbReference>
<dbReference type="PANTHER" id="PTHR11695:SF294">
    <property type="entry name" value="RETICULON-4-INTERACTING PROTEIN 1, MITOCHONDRIAL"/>
    <property type="match status" value="1"/>
</dbReference>
<dbReference type="InterPro" id="IPR002364">
    <property type="entry name" value="Quin_OxRdtase/zeta-crystal_CS"/>
</dbReference>
<evidence type="ECO:0000313" key="4">
    <source>
        <dbReference type="Proteomes" id="UP000240978"/>
    </source>
</evidence>
<dbReference type="GO" id="GO:0008270">
    <property type="term" value="F:zinc ion binding"/>
    <property type="evidence" value="ECO:0007669"/>
    <property type="project" value="InterPro"/>
</dbReference>
<dbReference type="Proteomes" id="UP000240978">
    <property type="component" value="Unassembled WGS sequence"/>
</dbReference>
<dbReference type="InterPro" id="IPR050700">
    <property type="entry name" value="YIM1/Zinc_Alcohol_DH_Fams"/>
</dbReference>
<keyword evidence="1" id="KW-0560">Oxidoreductase</keyword>
<gene>
    <name evidence="3" type="ORF">CLV42_102223</name>
</gene>
<dbReference type="SUPFAM" id="SSF50129">
    <property type="entry name" value="GroES-like"/>
    <property type="match status" value="1"/>
</dbReference>
<dbReference type="InterPro" id="IPR011032">
    <property type="entry name" value="GroES-like_sf"/>
</dbReference>
<name>A0A2P8GL30_9BACT</name>
<evidence type="ECO:0000313" key="3">
    <source>
        <dbReference type="EMBL" id="PSL34650.1"/>
    </source>
</evidence>
<dbReference type="InterPro" id="IPR013154">
    <property type="entry name" value="ADH-like_N"/>
</dbReference>
<dbReference type="Pfam" id="PF13602">
    <property type="entry name" value="ADH_zinc_N_2"/>
    <property type="match status" value="1"/>
</dbReference>
<dbReference type="Gene3D" id="3.90.180.10">
    <property type="entry name" value="Medium-chain alcohol dehydrogenases, catalytic domain"/>
    <property type="match status" value="1"/>
</dbReference>
<dbReference type="Pfam" id="PF08240">
    <property type="entry name" value="ADH_N"/>
    <property type="match status" value="1"/>
</dbReference>
<organism evidence="3 4">
    <name type="scientific">Chitinophaga ginsengisoli</name>
    <dbReference type="NCBI Taxonomy" id="363837"/>
    <lineage>
        <taxon>Bacteria</taxon>
        <taxon>Pseudomonadati</taxon>
        <taxon>Bacteroidota</taxon>
        <taxon>Chitinophagia</taxon>
        <taxon>Chitinophagales</taxon>
        <taxon>Chitinophagaceae</taxon>
        <taxon>Chitinophaga</taxon>
    </lineage>
</organism>
<feature type="domain" description="Enoyl reductase (ER)" evidence="2">
    <location>
        <begin position="30"/>
        <end position="330"/>
    </location>
</feature>
<dbReference type="SMART" id="SM00829">
    <property type="entry name" value="PKS_ER"/>
    <property type="match status" value="1"/>
</dbReference>
<comment type="caution">
    <text evidence="3">The sequence shown here is derived from an EMBL/GenBank/DDBJ whole genome shotgun (WGS) entry which is preliminary data.</text>
</comment>
<proteinExistence type="predicted"/>
<evidence type="ECO:0000259" key="2">
    <source>
        <dbReference type="SMART" id="SM00829"/>
    </source>
</evidence>
<dbReference type="SUPFAM" id="SSF51735">
    <property type="entry name" value="NAD(P)-binding Rossmann-fold domains"/>
    <property type="match status" value="1"/>
</dbReference>
<dbReference type="EMBL" id="PYGK01000002">
    <property type="protein sequence ID" value="PSL34650.1"/>
    <property type="molecule type" value="Genomic_DNA"/>
</dbReference>
<dbReference type="GO" id="GO:0016491">
    <property type="term" value="F:oxidoreductase activity"/>
    <property type="evidence" value="ECO:0007669"/>
    <property type="project" value="UniProtKB-KW"/>
</dbReference>
<protein>
    <submittedName>
        <fullName evidence="3">NADPH:quinone reductase-like Zn-dependent oxidoreductase</fullName>
    </submittedName>
</protein>
<dbReference type="Gene3D" id="3.40.50.720">
    <property type="entry name" value="NAD(P)-binding Rossmann-like Domain"/>
    <property type="match status" value="1"/>
</dbReference>
<dbReference type="PROSITE" id="PS01162">
    <property type="entry name" value="QOR_ZETA_CRYSTAL"/>
    <property type="match status" value="1"/>
</dbReference>
<keyword evidence="4" id="KW-1185">Reference proteome</keyword>
<sequence length="333" mass="35630">MLCRNFEVSNRNTERINVKAMKAIIINEFGGTDKLEYTTLPEPVIKEDEVLVRVHAIAINPVDVKTRQGKGIAGLIKSGMPFILGWDISGVVTAVGSEVKVFAAGDEVFGMVNFPGHGRAYAEYVATPAAHLAKKPAGITHQQAAATTLAALTAWQGLFQQAGLKKGQRILVHAAAGGVGHFVVQLAKHAGAYVIGTSSAANKDFVLGLGADEHVDYRNQLFEDEVKDVDLVFDCVGGEHVRRSIAVVRPGGMIISIPGSVPEEVAAVAKENGVKAFFFLVQSSDADMTALADLLEQGIIVPYVNHFDFSQMDMAHQQQASGTTRGRIVLTIL</sequence>
<reference evidence="3 4" key="1">
    <citation type="submission" date="2018-03" db="EMBL/GenBank/DDBJ databases">
        <title>Genomic Encyclopedia of Archaeal and Bacterial Type Strains, Phase II (KMG-II): from individual species to whole genera.</title>
        <authorList>
            <person name="Goeker M."/>
        </authorList>
    </citation>
    <scope>NUCLEOTIDE SEQUENCE [LARGE SCALE GENOMIC DNA]</scope>
    <source>
        <strain evidence="3 4">DSM 18107</strain>
    </source>
</reference>
<accession>A0A2P8GL30</accession>
<dbReference type="PANTHER" id="PTHR11695">
    <property type="entry name" value="ALCOHOL DEHYDROGENASE RELATED"/>
    <property type="match status" value="1"/>
</dbReference>
<dbReference type="InterPro" id="IPR020843">
    <property type="entry name" value="ER"/>
</dbReference>
<evidence type="ECO:0000256" key="1">
    <source>
        <dbReference type="ARBA" id="ARBA00023002"/>
    </source>
</evidence>
<dbReference type="AlphaFoldDB" id="A0A2P8GL30"/>
<dbReference type="InterPro" id="IPR036291">
    <property type="entry name" value="NAD(P)-bd_dom_sf"/>
</dbReference>